<keyword evidence="2" id="KW-0479">Metal-binding</keyword>
<evidence type="ECO:0000256" key="3">
    <source>
        <dbReference type="ARBA" id="ARBA00023002"/>
    </source>
</evidence>
<organism evidence="6 7">
    <name type="scientific">Vibrio nigripulchritudo SOn1</name>
    <dbReference type="NCBI Taxonomy" id="1238450"/>
    <lineage>
        <taxon>Bacteria</taxon>
        <taxon>Pseudomonadati</taxon>
        <taxon>Pseudomonadota</taxon>
        <taxon>Gammaproteobacteria</taxon>
        <taxon>Vibrionales</taxon>
        <taxon>Vibrionaceae</taxon>
        <taxon>Vibrio</taxon>
    </lineage>
</organism>
<dbReference type="SUPFAM" id="SSF51905">
    <property type="entry name" value="FAD/NAD(P)-binding domain"/>
    <property type="match status" value="1"/>
</dbReference>
<dbReference type="Gene3D" id="3.50.50.60">
    <property type="entry name" value="FAD/NAD(P)-binding domain"/>
    <property type="match status" value="1"/>
</dbReference>
<accession>A0AAV2VM41</accession>
<dbReference type="Pfam" id="PF12831">
    <property type="entry name" value="FAD_oxidored"/>
    <property type="match status" value="1"/>
</dbReference>
<comment type="caution">
    <text evidence="6">The sequence shown here is derived from an EMBL/GenBank/DDBJ whole genome shotgun (WGS) entry which is preliminary data.</text>
</comment>
<evidence type="ECO:0000256" key="2">
    <source>
        <dbReference type="ARBA" id="ARBA00022723"/>
    </source>
</evidence>
<dbReference type="EMBL" id="CAOF01000065">
    <property type="protein sequence ID" value="CCO45794.1"/>
    <property type="molecule type" value="Genomic_DNA"/>
</dbReference>
<proteinExistence type="predicted"/>
<reference evidence="6 7" key="1">
    <citation type="journal article" date="2013" name="ISME J.">
        <title>Comparative genomics of pathogenic lineages of Vibrio nigripulchritudo identifies virulence-associated traits.</title>
        <authorList>
            <person name="Goudenege D."/>
            <person name="Labreuche Y."/>
            <person name="Krin E."/>
            <person name="Ansquer D."/>
            <person name="Mangenot S."/>
            <person name="Calteau A."/>
            <person name="Medigue C."/>
            <person name="Mazel D."/>
            <person name="Polz M.F."/>
            <person name="Le Roux F."/>
        </authorList>
    </citation>
    <scope>NUCLEOTIDE SEQUENCE [LARGE SCALE GENOMIC DNA]</scope>
    <source>
        <strain evidence="6 7">SOn1</strain>
    </source>
</reference>
<dbReference type="PANTHER" id="PTHR43498:SF1">
    <property type="entry name" value="COB--COM HETERODISULFIDE REDUCTASE IRON-SULFUR SUBUNIT A"/>
    <property type="match status" value="1"/>
</dbReference>
<evidence type="ECO:0000256" key="5">
    <source>
        <dbReference type="ARBA" id="ARBA00023014"/>
    </source>
</evidence>
<dbReference type="PANTHER" id="PTHR43498">
    <property type="entry name" value="FERREDOXIN:COB-COM HETERODISULFIDE REDUCTASE SUBUNIT A"/>
    <property type="match status" value="1"/>
</dbReference>
<keyword evidence="1" id="KW-0004">4Fe-4S</keyword>
<evidence type="ECO:0000256" key="4">
    <source>
        <dbReference type="ARBA" id="ARBA00023004"/>
    </source>
</evidence>
<evidence type="ECO:0000256" key="1">
    <source>
        <dbReference type="ARBA" id="ARBA00022485"/>
    </source>
</evidence>
<keyword evidence="5" id="KW-0411">Iron-sulfur</keyword>
<protein>
    <submittedName>
        <fullName evidence="6">FAD/NAD(P)-binding domain protein</fullName>
    </submittedName>
</protein>
<keyword evidence="3" id="KW-0560">Oxidoreductase</keyword>
<dbReference type="InterPro" id="IPR036188">
    <property type="entry name" value="FAD/NAD-bd_sf"/>
</dbReference>
<keyword evidence="4" id="KW-0408">Iron</keyword>
<evidence type="ECO:0000313" key="6">
    <source>
        <dbReference type="EMBL" id="CCO45794.1"/>
    </source>
</evidence>
<dbReference type="AlphaFoldDB" id="A0AAV2VM41"/>
<name>A0AAV2VM41_9VIBR</name>
<dbReference type="RefSeq" id="WP_022611144.1">
    <property type="nucleotide sequence ID" value="NZ_LK391965.1"/>
</dbReference>
<evidence type="ECO:0000313" key="7">
    <source>
        <dbReference type="Proteomes" id="UP000018211"/>
    </source>
</evidence>
<dbReference type="GO" id="GO:0016491">
    <property type="term" value="F:oxidoreductase activity"/>
    <property type="evidence" value="ECO:0007669"/>
    <property type="project" value="UniProtKB-KW"/>
</dbReference>
<dbReference type="GO" id="GO:0046872">
    <property type="term" value="F:metal ion binding"/>
    <property type="evidence" value="ECO:0007669"/>
    <property type="project" value="UniProtKB-KW"/>
</dbReference>
<sequence length="756" mass="83552">MIKESASEPRSLKIENLDSDLVVVGGGLSGLCAAIAAARNGLKVVLIQDRPVLGGNASSEVRLWVLGATSHGGNNNRWAREGGIINELLLENQFRNPGGNPVIFDSILQDWADREDNLTLLVNTVVFHCESSDNQIRKVHGFNSQNSTMYHVTGSLFADSSGDGILVHLSGAAYRMGAEQAEEFDEPMAPGEDYGKLLGHSLYFYSKDVGHPVDYVAPELALKDVPALIPRYRSFKTSEHGCSLWWIEWGGRLDTIHQSEEIKIELQKIVYGVWNYIKNSGEFPEARNLALEWVGTIPGKRESRRGEGAYMLTQKDIVQQIPYSDSVSHGGWSIDLHPADGIYGQEQGCNQYHAKGIYGIPFRCMYSQNIRNLFLNGRLLSASHVAFGSTRVMATSSAVGQAIGTAAAVCKKHNALPHELPDSELMHTLKNRLSADGHYVPNFDALSHDNLVTEAKITVSSEYRLTGFEHSGGWKPLNESYGQLLPVTNSGDHLITVPCIASEPTELTIEIRVAEKPSNHTPERVVAEHKHTLTSGEQQISIPLQGEFASQYQFVCFKKNPLVSIGLSQDFAAGILTVKQGGLEKVSTKAKQDAPEGLGVDSFEFWVPERRPKGQNIAFQSATSLHSFSKQSLTKGALRPTALPNVWMAKPSDPYPNITLEWDKPVTAKTLTLNLDCDYDHPLESVQYRHHDRVMPLLAHQIRCFVNGQLYRQIHDNRMGVIRIELNPEEPLEKLGLSLRNSQGAPVAVFGIRIDE</sequence>
<dbReference type="InterPro" id="IPR039650">
    <property type="entry name" value="HdrA-like"/>
</dbReference>
<dbReference type="Proteomes" id="UP000018211">
    <property type="component" value="Unassembled WGS sequence"/>
</dbReference>
<dbReference type="GO" id="GO:0051539">
    <property type="term" value="F:4 iron, 4 sulfur cluster binding"/>
    <property type="evidence" value="ECO:0007669"/>
    <property type="project" value="UniProtKB-KW"/>
</dbReference>
<gene>
    <name evidence="6" type="ORF">VIBNISOn1_1570002</name>
</gene>